<name>A0A0F4YEW3_RASE3</name>
<dbReference type="RefSeq" id="XP_013323287.1">
    <property type="nucleotide sequence ID" value="XM_013467833.1"/>
</dbReference>
<organism evidence="1 2">
    <name type="scientific">Rasamsonia emersonii (strain ATCC 16479 / CBS 393.64 / IMI 116815)</name>
    <dbReference type="NCBI Taxonomy" id="1408163"/>
    <lineage>
        <taxon>Eukaryota</taxon>
        <taxon>Fungi</taxon>
        <taxon>Dikarya</taxon>
        <taxon>Ascomycota</taxon>
        <taxon>Pezizomycotina</taxon>
        <taxon>Eurotiomycetes</taxon>
        <taxon>Eurotiomycetidae</taxon>
        <taxon>Eurotiales</taxon>
        <taxon>Trichocomaceae</taxon>
        <taxon>Rasamsonia</taxon>
    </lineage>
</organism>
<dbReference type="GeneID" id="25321655"/>
<dbReference type="AlphaFoldDB" id="A0A0F4YEW3"/>
<keyword evidence="2" id="KW-1185">Reference proteome</keyword>
<reference evidence="1 2" key="1">
    <citation type="submission" date="2015-04" db="EMBL/GenBank/DDBJ databases">
        <authorList>
            <person name="Heijne W.H."/>
            <person name="Fedorova N.D."/>
            <person name="Nierman W.C."/>
            <person name="Vollebregt A.W."/>
            <person name="Zhao Z."/>
            <person name="Wu L."/>
            <person name="Kumar M."/>
            <person name="Stam H."/>
            <person name="van den Berg M.A."/>
            <person name="Pel H.J."/>
        </authorList>
    </citation>
    <scope>NUCLEOTIDE SEQUENCE [LARGE SCALE GENOMIC DNA]</scope>
    <source>
        <strain evidence="1 2">CBS 393.64</strain>
    </source>
</reference>
<comment type="caution">
    <text evidence="1">The sequence shown here is derived from an EMBL/GenBank/DDBJ whole genome shotgun (WGS) entry which is preliminary data.</text>
</comment>
<proteinExistence type="predicted"/>
<evidence type="ECO:0000313" key="1">
    <source>
        <dbReference type="EMBL" id="KKA16675.1"/>
    </source>
</evidence>
<evidence type="ECO:0000313" key="2">
    <source>
        <dbReference type="Proteomes" id="UP000053958"/>
    </source>
</evidence>
<gene>
    <name evidence="1" type="ORF">T310_9723</name>
</gene>
<sequence length="246" mass="28687">MNIEEKEEDDNKNDAEYEAEILTEASTVRDDGDTAKEWVRTTLGEDNIRMTALKRKFGRKFPRWIKVCAADISTQFGDFRSSIPLYITWDDLLGRLLSLDAIHSQAIFRESSQRFNVDLFRYPNLFPCGYLKEAFLQTLIKLILFKYFPPLSEKSRYYVVCIEQEELRRDALMNKERNERCKPDEIVHKLSSQHSIAHAEGSTPSNSTQETRYNYPSFFSNQTYIQSFILGRRSCQIVGHKPAENS</sequence>
<dbReference type="EMBL" id="LASV01000745">
    <property type="protein sequence ID" value="KKA16675.1"/>
    <property type="molecule type" value="Genomic_DNA"/>
</dbReference>
<accession>A0A0F4YEW3</accession>
<dbReference type="Proteomes" id="UP000053958">
    <property type="component" value="Unassembled WGS sequence"/>
</dbReference>
<protein>
    <submittedName>
        <fullName evidence="1">Uncharacterized protein</fullName>
    </submittedName>
</protein>